<sequence length="187" mass="21104">MITLSTKLSDALRLFRNDRISALPVVDSLETRRLINVFTKYDVITLVLSGAYNNPDLTIEKWLDDCKGKESPTDGQLGAPPVETCLATNSLLYVAERLEKTGVSSRFRYVCINLNQWSIVMSLFVAESGLPWLACSTHIFVSLRATTILSNLVQYIQVFSTRHVRIYRRVSVEAPVTTSHTFNNRSM</sequence>
<dbReference type="PANTHER" id="PTHR13780">
    <property type="entry name" value="AMP-ACTIVATED PROTEIN KINASE, GAMMA REGULATORY SUBUNIT"/>
    <property type="match status" value="1"/>
</dbReference>
<comment type="similarity">
    <text evidence="1">Belongs to the 5'-AMP-activated protein kinase gamma subunit family.</text>
</comment>
<evidence type="ECO:0000313" key="9">
    <source>
        <dbReference type="WBParaSite" id="ECPE_0001662801-mRNA-1"/>
    </source>
</evidence>
<proteinExistence type="inferred from homology"/>
<dbReference type="EMBL" id="UZAN01064994">
    <property type="protein sequence ID" value="VDP93857.1"/>
    <property type="molecule type" value="Genomic_DNA"/>
</dbReference>
<dbReference type="GO" id="GO:0019887">
    <property type="term" value="F:protein kinase regulator activity"/>
    <property type="evidence" value="ECO:0007669"/>
    <property type="project" value="TreeGrafter"/>
</dbReference>
<dbReference type="PROSITE" id="PS51371">
    <property type="entry name" value="CBS"/>
    <property type="match status" value="1"/>
</dbReference>
<dbReference type="Pfam" id="PF00571">
    <property type="entry name" value="CBS"/>
    <property type="match status" value="1"/>
</dbReference>
<name>A0A183BBK0_9TREM</name>
<dbReference type="SUPFAM" id="SSF54631">
    <property type="entry name" value="CBS-domain pair"/>
    <property type="match status" value="1"/>
</dbReference>
<dbReference type="GO" id="GO:0005634">
    <property type="term" value="C:nucleus"/>
    <property type="evidence" value="ECO:0007669"/>
    <property type="project" value="TreeGrafter"/>
</dbReference>
<dbReference type="GO" id="GO:0031588">
    <property type="term" value="C:nucleotide-activated protein kinase complex"/>
    <property type="evidence" value="ECO:0007669"/>
    <property type="project" value="TreeGrafter"/>
</dbReference>
<evidence type="ECO:0000256" key="2">
    <source>
        <dbReference type="ARBA" id="ARBA00022737"/>
    </source>
</evidence>
<dbReference type="InterPro" id="IPR000644">
    <property type="entry name" value="CBS_dom"/>
</dbReference>
<dbReference type="InterPro" id="IPR050511">
    <property type="entry name" value="AMPK_gamma/SDS23_families"/>
</dbReference>
<dbReference type="PANTHER" id="PTHR13780:SF35">
    <property type="entry name" value="LD22662P"/>
    <property type="match status" value="1"/>
</dbReference>
<keyword evidence="2" id="KW-0677">Repeat</keyword>
<dbReference type="GO" id="GO:0016208">
    <property type="term" value="F:AMP binding"/>
    <property type="evidence" value="ECO:0007669"/>
    <property type="project" value="TreeGrafter"/>
</dbReference>
<reference evidence="7 8" key="2">
    <citation type="submission" date="2018-11" db="EMBL/GenBank/DDBJ databases">
        <authorList>
            <consortium name="Pathogen Informatics"/>
        </authorList>
    </citation>
    <scope>NUCLEOTIDE SEQUENCE [LARGE SCALE GENOMIC DNA]</scope>
    <source>
        <strain evidence="7 8">Egypt</strain>
    </source>
</reference>
<reference evidence="9" key="1">
    <citation type="submission" date="2016-06" db="UniProtKB">
        <authorList>
            <consortium name="WormBaseParasite"/>
        </authorList>
    </citation>
    <scope>IDENTIFICATION</scope>
</reference>
<dbReference type="GO" id="GO:0019901">
    <property type="term" value="F:protein kinase binding"/>
    <property type="evidence" value="ECO:0007669"/>
    <property type="project" value="TreeGrafter"/>
</dbReference>
<dbReference type="InterPro" id="IPR046342">
    <property type="entry name" value="CBS_dom_sf"/>
</dbReference>
<evidence type="ECO:0000256" key="4">
    <source>
        <dbReference type="ARBA" id="ARBA00025878"/>
    </source>
</evidence>
<accession>A0A183BBK0</accession>
<evidence type="ECO:0000256" key="3">
    <source>
        <dbReference type="ARBA" id="ARBA00023122"/>
    </source>
</evidence>
<dbReference type="OrthoDB" id="6283283at2759"/>
<gene>
    <name evidence="7" type="ORF">ECPE_LOCUS16585</name>
</gene>
<dbReference type="Proteomes" id="UP000272942">
    <property type="component" value="Unassembled WGS sequence"/>
</dbReference>
<comment type="subunit">
    <text evidence="4">AMPK is a heterotrimer of an alpha catalytic subunit (PRKAA1 or PRKAA2), a beta (PRKAB1 or PRKAB2) and a gamma non-catalytic subunits (PRKAG1, PRKAG2 or PRKAG3). Interacts with FNIP1 and FNIP2.</text>
</comment>
<dbReference type="WBParaSite" id="ECPE_0001662801-mRNA-1">
    <property type="protein sequence ID" value="ECPE_0001662801-mRNA-1"/>
    <property type="gene ID" value="ECPE_0001662801"/>
</dbReference>
<dbReference type="Gene3D" id="3.10.580.10">
    <property type="entry name" value="CBS-domain"/>
    <property type="match status" value="1"/>
</dbReference>
<evidence type="ECO:0000256" key="5">
    <source>
        <dbReference type="PROSITE-ProRule" id="PRU00703"/>
    </source>
</evidence>
<evidence type="ECO:0000259" key="6">
    <source>
        <dbReference type="PROSITE" id="PS51371"/>
    </source>
</evidence>
<dbReference type="GO" id="GO:0005737">
    <property type="term" value="C:cytoplasm"/>
    <property type="evidence" value="ECO:0007669"/>
    <property type="project" value="TreeGrafter"/>
</dbReference>
<dbReference type="SMART" id="SM00116">
    <property type="entry name" value="CBS"/>
    <property type="match status" value="1"/>
</dbReference>
<keyword evidence="3 5" id="KW-0129">CBS domain</keyword>
<evidence type="ECO:0000313" key="8">
    <source>
        <dbReference type="Proteomes" id="UP000272942"/>
    </source>
</evidence>
<evidence type="ECO:0000313" key="7">
    <source>
        <dbReference type="EMBL" id="VDP93857.1"/>
    </source>
</evidence>
<evidence type="ECO:0000256" key="1">
    <source>
        <dbReference type="ARBA" id="ARBA00006750"/>
    </source>
</evidence>
<dbReference type="AlphaFoldDB" id="A0A183BBK0"/>
<keyword evidence="8" id="KW-1185">Reference proteome</keyword>
<feature type="domain" description="CBS" evidence="6">
    <location>
        <begin position="1"/>
        <end position="57"/>
    </location>
</feature>
<organism evidence="9">
    <name type="scientific">Echinostoma caproni</name>
    <dbReference type="NCBI Taxonomy" id="27848"/>
    <lineage>
        <taxon>Eukaryota</taxon>
        <taxon>Metazoa</taxon>
        <taxon>Spiralia</taxon>
        <taxon>Lophotrochozoa</taxon>
        <taxon>Platyhelminthes</taxon>
        <taxon>Trematoda</taxon>
        <taxon>Digenea</taxon>
        <taxon>Plagiorchiida</taxon>
        <taxon>Echinostomata</taxon>
        <taxon>Echinostomatoidea</taxon>
        <taxon>Echinostomatidae</taxon>
        <taxon>Echinostoma</taxon>
    </lineage>
</organism>
<protein>
    <submittedName>
        <fullName evidence="9">CBS domain-containing protein</fullName>
    </submittedName>
</protein>